<comment type="caution">
    <text evidence="1">The sequence shown here is derived from an EMBL/GenBank/DDBJ whole genome shotgun (WGS) entry which is preliminary data.</text>
</comment>
<gene>
    <name evidence="1" type="ORF">HPB50_015129</name>
</gene>
<accession>A0ACB7SYW0</accession>
<organism evidence="1 2">
    <name type="scientific">Hyalomma asiaticum</name>
    <name type="common">Tick</name>
    <dbReference type="NCBI Taxonomy" id="266040"/>
    <lineage>
        <taxon>Eukaryota</taxon>
        <taxon>Metazoa</taxon>
        <taxon>Ecdysozoa</taxon>
        <taxon>Arthropoda</taxon>
        <taxon>Chelicerata</taxon>
        <taxon>Arachnida</taxon>
        <taxon>Acari</taxon>
        <taxon>Parasitiformes</taxon>
        <taxon>Ixodida</taxon>
        <taxon>Ixodoidea</taxon>
        <taxon>Ixodidae</taxon>
        <taxon>Hyalomminae</taxon>
        <taxon>Hyalomma</taxon>
    </lineage>
</organism>
<keyword evidence="2" id="KW-1185">Reference proteome</keyword>
<proteinExistence type="predicted"/>
<name>A0ACB7SYW0_HYAAI</name>
<reference evidence="1" key="1">
    <citation type="submission" date="2020-05" db="EMBL/GenBank/DDBJ databases">
        <title>Large-scale comparative analyses of tick genomes elucidate their genetic diversity and vector capacities.</title>
        <authorList>
            <person name="Jia N."/>
            <person name="Wang J."/>
            <person name="Shi W."/>
            <person name="Du L."/>
            <person name="Sun Y."/>
            <person name="Zhan W."/>
            <person name="Jiang J."/>
            <person name="Wang Q."/>
            <person name="Zhang B."/>
            <person name="Ji P."/>
            <person name="Sakyi L.B."/>
            <person name="Cui X."/>
            <person name="Yuan T."/>
            <person name="Jiang B."/>
            <person name="Yang W."/>
            <person name="Lam T.T.-Y."/>
            <person name="Chang Q."/>
            <person name="Ding S."/>
            <person name="Wang X."/>
            <person name="Zhu J."/>
            <person name="Ruan X."/>
            <person name="Zhao L."/>
            <person name="Wei J."/>
            <person name="Que T."/>
            <person name="Du C."/>
            <person name="Cheng J."/>
            <person name="Dai P."/>
            <person name="Han X."/>
            <person name="Huang E."/>
            <person name="Gao Y."/>
            <person name="Liu J."/>
            <person name="Shao H."/>
            <person name="Ye R."/>
            <person name="Li L."/>
            <person name="Wei W."/>
            <person name="Wang X."/>
            <person name="Wang C."/>
            <person name="Yang T."/>
            <person name="Huo Q."/>
            <person name="Li W."/>
            <person name="Guo W."/>
            <person name="Chen H."/>
            <person name="Zhou L."/>
            <person name="Ni X."/>
            <person name="Tian J."/>
            <person name="Zhou Y."/>
            <person name="Sheng Y."/>
            <person name="Liu T."/>
            <person name="Pan Y."/>
            <person name="Xia L."/>
            <person name="Li J."/>
            <person name="Zhao F."/>
            <person name="Cao W."/>
        </authorList>
    </citation>
    <scope>NUCLEOTIDE SEQUENCE</scope>
    <source>
        <strain evidence="1">Hyas-2018</strain>
    </source>
</reference>
<evidence type="ECO:0000313" key="2">
    <source>
        <dbReference type="Proteomes" id="UP000821845"/>
    </source>
</evidence>
<dbReference type="EMBL" id="CM023482">
    <property type="protein sequence ID" value="KAH6938959.1"/>
    <property type="molecule type" value="Genomic_DNA"/>
</dbReference>
<protein>
    <submittedName>
        <fullName evidence="1">Uncharacterized protein</fullName>
    </submittedName>
</protein>
<evidence type="ECO:0000313" key="1">
    <source>
        <dbReference type="EMBL" id="KAH6938959.1"/>
    </source>
</evidence>
<sequence length="175" mass="19537">MSNAEQRSPAINASELKLPRTSGHPKMQTCCATWRAHSRDSQKPRWLQLPNSSPSSTTVITARLHTIHRPAVAARSPLSHHTRQVALHFQLSPFRIKTPRTRSIPTCGTMIPPNFTFGTIISSGCRPFVSFLKTKSSDVPAVHFIHMFLSTFPLYQPLPGERLAVSLSTHLESIY</sequence>
<dbReference type="Proteomes" id="UP000821845">
    <property type="component" value="Chromosome 2"/>
</dbReference>